<dbReference type="Pfam" id="PF00856">
    <property type="entry name" value="SET"/>
    <property type="match status" value="1"/>
</dbReference>
<dbReference type="PROSITE" id="PS50280">
    <property type="entry name" value="SET"/>
    <property type="match status" value="1"/>
</dbReference>
<proteinExistence type="predicted"/>
<dbReference type="Gene3D" id="1.25.40.10">
    <property type="entry name" value="Tetratricopeptide repeat domain"/>
    <property type="match status" value="1"/>
</dbReference>
<dbReference type="CDD" id="cd20071">
    <property type="entry name" value="SET_SMYD"/>
    <property type="match status" value="1"/>
</dbReference>
<accession>A0ABR2HY56</accession>
<name>A0ABR2HY56_9PEZI</name>
<reference evidence="2 3" key="1">
    <citation type="journal article" date="2024" name="IMA Fungus">
        <title>Apiospora arundinis, a panoply of carbohydrate-active enzymes and secondary metabolites.</title>
        <authorList>
            <person name="Sorensen T."/>
            <person name="Petersen C."/>
            <person name="Muurmann A.T."/>
            <person name="Christiansen J.V."/>
            <person name="Brundto M.L."/>
            <person name="Overgaard C.K."/>
            <person name="Boysen A.T."/>
            <person name="Wollenberg R.D."/>
            <person name="Larsen T.O."/>
            <person name="Sorensen J.L."/>
            <person name="Nielsen K.L."/>
            <person name="Sondergaard T.E."/>
        </authorList>
    </citation>
    <scope>NUCLEOTIDE SEQUENCE [LARGE SCALE GENOMIC DNA]</scope>
    <source>
        <strain evidence="2 3">AAU 773</strain>
    </source>
</reference>
<dbReference type="InterPro" id="IPR046341">
    <property type="entry name" value="SET_dom_sf"/>
</dbReference>
<organism evidence="2 3">
    <name type="scientific">Apiospora arundinis</name>
    <dbReference type="NCBI Taxonomy" id="335852"/>
    <lineage>
        <taxon>Eukaryota</taxon>
        <taxon>Fungi</taxon>
        <taxon>Dikarya</taxon>
        <taxon>Ascomycota</taxon>
        <taxon>Pezizomycotina</taxon>
        <taxon>Sordariomycetes</taxon>
        <taxon>Xylariomycetidae</taxon>
        <taxon>Amphisphaeriales</taxon>
        <taxon>Apiosporaceae</taxon>
        <taxon>Apiospora</taxon>
    </lineage>
</organism>
<protein>
    <submittedName>
        <fullName evidence="2">SET domain-containing protein</fullName>
    </submittedName>
</protein>
<dbReference type="InterPro" id="IPR001214">
    <property type="entry name" value="SET_dom"/>
</dbReference>
<evidence type="ECO:0000313" key="2">
    <source>
        <dbReference type="EMBL" id="KAK8855054.1"/>
    </source>
</evidence>
<keyword evidence="3" id="KW-1185">Reference proteome</keyword>
<dbReference type="PANTHER" id="PTHR47332:SF4">
    <property type="entry name" value="SET DOMAIN-CONTAINING PROTEIN 5"/>
    <property type="match status" value="1"/>
</dbReference>
<dbReference type="InterPro" id="IPR011990">
    <property type="entry name" value="TPR-like_helical_dom_sf"/>
</dbReference>
<dbReference type="PANTHER" id="PTHR47332">
    <property type="entry name" value="SET DOMAIN-CONTAINING PROTEIN 5"/>
    <property type="match status" value="1"/>
</dbReference>
<feature type="domain" description="SET" evidence="1">
    <location>
        <begin position="151"/>
        <end position="297"/>
    </location>
</feature>
<sequence length="479" mass="52976">MGADAGFDMVPRLGLGAEDAQKWALFITKIKDAYADDAQVEFGQHQIEFKAGEHPTLPLHGQHFLRFGSKVTGRIASETGVHAYIGVVRGLATQVFGTRIRRWSELNDTFGFYDWRDVYESARNAEAGKTKASASRFADNKDESDDYPFNSDNILYQTIEIPGKGKGLVARYNIKRGTRVLSEKPLVVAGGMEPQATHVLIASKLRTFSREQQTQFLSLYNNFPGRHAFAGNFRTNALPCGPGAAIGGVYPDICRINHSCRPNCHNSWNEAPGQEPHETIHAIRDILAGEELTISYDKGGPSDSRQAALHASFGFDCKCELCSLPADERQASDARRRRIQALDEQIGDPMTMMAQPLASLHACRALLDTLREEFPDPNRSGEAMATALIPRLYYDAVQIVGAHGDQARARVFAERGYQARVECEGEDSPATQRAKRLMQEPSSHAAFGACGTRWGTSKTAQPNKEAVGDKAFEKWLWRL</sequence>
<dbReference type="SMART" id="SM00317">
    <property type="entry name" value="SET"/>
    <property type="match status" value="1"/>
</dbReference>
<evidence type="ECO:0000313" key="3">
    <source>
        <dbReference type="Proteomes" id="UP001390339"/>
    </source>
</evidence>
<gene>
    <name evidence="2" type="ORF">PGQ11_010966</name>
</gene>
<comment type="caution">
    <text evidence="2">The sequence shown here is derived from an EMBL/GenBank/DDBJ whole genome shotgun (WGS) entry which is preliminary data.</text>
</comment>
<dbReference type="EMBL" id="JAPCWZ010000007">
    <property type="protein sequence ID" value="KAK8855054.1"/>
    <property type="molecule type" value="Genomic_DNA"/>
</dbReference>
<dbReference type="SUPFAM" id="SSF82199">
    <property type="entry name" value="SET domain"/>
    <property type="match status" value="1"/>
</dbReference>
<evidence type="ECO:0000259" key="1">
    <source>
        <dbReference type="PROSITE" id="PS50280"/>
    </source>
</evidence>
<dbReference type="Gene3D" id="2.170.270.10">
    <property type="entry name" value="SET domain"/>
    <property type="match status" value="1"/>
</dbReference>
<dbReference type="Proteomes" id="UP001390339">
    <property type="component" value="Unassembled WGS sequence"/>
</dbReference>
<dbReference type="InterPro" id="IPR053185">
    <property type="entry name" value="SET_domain_protein"/>
</dbReference>